<dbReference type="InterPro" id="IPR051908">
    <property type="entry name" value="Ribosomal_N-acetyltransferase"/>
</dbReference>
<gene>
    <name evidence="3" type="ORF">J2S57_001129</name>
</gene>
<dbReference type="Pfam" id="PF13302">
    <property type="entry name" value="Acetyltransf_3"/>
    <property type="match status" value="1"/>
</dbReference>
<dbReference type="EMBL" id="JAUSQZ010000001">
    <property type="protein sequence ID" value="MDP9825380.1"/>
    <property type="molecule type" value="Genomic_DNA"/>
</dbReference>
<dbReference type="SUPFAM" id="SSF55729">
    <property type="entry name" value="Acyl-CoA N-acyltransferases (Nat)"/>
    <property type="match status" value="1"/>
</dbReference>
<proteinExistence type="predicted"/>
<feature type="domain" description="N-acetyltransferase" evidence="2">
    <location>
        <begin position="13"/>
        <end position="164"/>
    </location>
</feature>
<comment type="caution">
    <text evidence="3">The sequence shown here is derived from an EMBL/GenBank/DDBJ whole genome shotgun (WGS) entry which is preliminary data.</text>
</comment>
<dbReference type="Proteomes" id="UP001235712">
    <property type="component" value="Unassembled WGS sequence"/>
</dbReference>
<dbReference type="Gene3D" id="3.40.630.30">
    <property type="match status" value="1"/>
</dbReference>
<evidence type="ECO:0000256" key="1">
    <source>
        <dbReference type="SAM" id="MobiDB-lite"/>
    </source>
</evidence>
<keyword evidence="4" id="KW-1185">Reference proteome</keyword>
<organism evidence="3 4">
    <name type="scientific">Kineosporia succinea</name>
    <dbReference type="NCBI Taxonomy" id="84632"/>
    <lineage>
        <taxon>Bacteria</taxon>
        <taxon>Bacillati</taxon>
        <taxon>Actinomycetota</taxon>
        <taxon>Actinomycetes</taxon>
        <taxon>Kineosporiales</taxon>
        <taxon>Kineosporiaceae</taxon>
        <taxon>Kineosporia</taxon>
    </lineage>
</organism>
<accession>A0ABT9NZX0</accession>
<dbReference type="PROSITE" id="PS51186">
    <property type="entry name" value="GNAT"/>
    <property type="match status" value="1"/>
</dbReference>
<protein>
    <submittedName>
        <fullName evidence="3">RimJ/RimL family protein N-acetyltransferase</fullName>
    </submittedName>
</protein>
<reference evidence="3 4" key="1">
    <citation type="submission" date="2023-07" db="EMBL/GenBank/DDBJ databases">
        <title>Sequencing the genomes of 1000 actinobacteria strains.</title>
        <authorList>
            <person name="Klenk H.-P."/>
        </authorList>
    </citation>
    <scope>NUCLEOTIDE SEQUENCE [LARGE SCALE GENOMIC DNA]</scope>
    <source>
        <strain evidence="3 4">DSM 44388</strain>
    </source>
</reference>
<evidence type="ECO:0000259" key="2">
    <source>
        <dbReference type="PROSITE" id="PS51186"/>
    </source>
</evidence>
<sequence>MSRQPGQSLAYGHRLRSWTTSDAPVLVLALRDPLVRHYASVLLDDRDTALGAVHDWNGQWQDGTGAAWAITTPGDEVIGQIRFGLFDSGLGTASVGYWLLPEARGRGLATQAVARASGIVFQRLGWHRVELYHAVENTRSCGVARRSGYPLEGVMREAMRYPDDGRRSDEHLHARLVSDPDPD</sequence>
<feature type="region of interest" description="Disordered" evidence="1">
    <location>
        <begin position="162"/>
        <end position="183"/>
    </location>
</feature>
<evidence type="ECO:0000313" key="4">
    <source>
        <dbReference type="Proteomes" id="UP001235712"/>
    </source>
</evidence>
<dbReference type="PANTHER" id="PTHR43441:SF10">
    <property type="entry name" value="ACETYLTRANSFERASE"/>
    <property type="match status" value="1"/>
</dbReference>
<dbReference type="RefSeq" id="WP_307239098.1">
    <property type="nucleotide sequence ID" value="NZ_JAUSQZ010000001.1"/>
</dbReference>
<dbReference type="CDD" id="cd04301">
    <property type="entry name" value="NAT_SF"/>
    <property type="match status" value="1"/>
</dbReference>
<evidence type="ECO:0000313" key="3">
    <source>
        <dbReference type="EMBL" id="MDP9825380.1"/>
    </source>
</evidence>
<dbReference type="InterPro" id="IPR000182">
    <property type="entry name" value="GNAT_dom"/>
</dbReference>
<name>A0ABT9NZX0_9ACTN</name>
<dbReference type="InterPro" id="IPR016181">
    <property type="entry name" value="Acyl_CoA_acyltransferase"/>
</dbReference>
<dbReference type="PANTHER" id="PTHR43441">
    <property type="entry name" value="RIBOSOMAL-PROTEIN-SERINE ACETYLTRANSFERASE"/>
    <property type="match status" value="1"/>
</dbReference>